<evidence type="ECO:0000256" key="7">
    <source>
        <dbReference type="ARBA" id="ARBA00022692"/>
    </source>
</evidence>
<dbReference type="GO" id="GO:0005886">
    <property type="term" value="C:plasma membrane"/>
    <property type="evidence" value="ECO:0007669"/>
    <property type="project" value="UniProtKB-SubCell"/>
</dbReference>
<dbReference type="PANTHER" id="PTHR32024">
    <property type="entry name" value="TRK SYSTEM POTASSIUM UPTAKE PROTEIN TRKG-RELATED"/>
    <property type="match status" value="1"/>
</dbReference>
<feature type="binding site" evidence="13">
    <location>
        <position position="221"/>
    </location>
    <ligand>
        <name>K(+)</name>
        <dbReference type="ChEBI" id="CHEBI:29103"/>
    </ligand>
</feature>
<keyword evidence="5 12" id="KW-0997">Cell inner membrane</keyword>
<feature type="binding site" evidence="13">
    <location>
        <position position="112"/>
    </location>
    <ligand>
        <name>K(+)</name>
        <dbReference type="ChEBI" id="CHEBI:29103"/>
    </ligand>
</feature>
<dbReference type="RefSeq" id="WP_119335966.1">
    <property type="nucleotide sequence ID" value="NZ_AP018558.1"/>
</dbReference>
<evidence type="ECO:0000256" key="2">
    <source>
        <dbReference type="ARBA" id="ARBA00009137"/>
    </source>
</evidence>
<dbReference type="KEGG" id="htl:HPTL_2073"/>
<dbReference type="InterPro" id="IPR004772">
    <property type="entry name" value="TrkH"/>
</dbReference>
<evidence type="ECO:0000256" key="13">
    <source>
        <dbReference type="PIRSR" id="PIRSR006247-1"/>
    </source>
</evidence>
<dbReference type="PIRSF" id="PIRSF006247">
    <property type="entry name" value="TrkH"/>
    <property type="match status" value="1"/>
</dbReference>
<feature type="binding site" evidence="13">
    <location>
        <position position="220"/>
    </location>
    <ligand>
        <name>K(+)</name>
        <dbReference type="ChEBI" id="CHEBI:29103"/>
    </ligand>
</feature>
<evidence type="ECO:0000256" key="6">
    <source>
        <dbReference type="ARBA" id="ARBA00022538"/>
    </source>
</evidence>
<dbReference type="InterPro" id="IPR003445">
    <property type="entry name" value="Cat_transpt"/>
</dbReference>
<feature type="binding site" evidence="13">
    <location>
        <position position="111"/>
    </location>
    <ligand>
        <name>K(+)</name>
        <dbReference type="ChEBI" id="CHEBI:29103"/>
    </ligand>
</feature>
<feature type="transmembrane region" description="Helical" evidence="14">
    <location>
        <begin position="184"/>
        <end position="204"/>
    </location>
</feature>
<dbReference type="EMBL" id="AP018558">
    <property type="protein sequence ID" value="BBD78327.1"/>
    <property type="molecule type" value="Genomic_DNA"/>
</dbReference>
<keyword evidence="7 14" id="KW-0812">Transmembrane</keyword>
<feature type="transmembrane region" description="Helical" evidence="14">
    <location>
        <begin position="335"/>
        <end position="354"/>
    </location>
</feature>
<evidence type="ECO:0000256" key="11">
    <source>
        <dbReference type="ARBA" id="ARBA00023136"/>
    </source>
</evidence>
<evidence type="ECO:0000256" key="9">
    <source>
        <dbReference type="ARBA" id="ARBA00022989"/>
    </source>
</evidence>
<dbReference type="Pfam" id="PF02386">
    <property type="entry name" value="TrkH"/>
    <property type="match status" value="1"/>
</dbReference>
<evidence type="ECO:0000313" key="15">
    <source>
        <dbReference type="EMBL" id="BBD78327.1"/>
    </source>
</evidence>
<feature type="transmembrane region" description="Helical" evidence="14">
    <location>
        <begin position="70"/>
        <end position="92"/>
    </location>
</feature>
<feature type="transmembrane region" description="Helical" evidence="14">
    <location>
        <begin position="458"/>
        <end position="483"/>
    </location>
</feature>
<evidence type="ECO:0000256" key="5">
    <source>
        <dbReference type="ARBA" id="ARBA00022519"/>
    </source>
</evidence>
<evidence type="ECO:0000256" key="12">
    <source>
        <dbReference type="PIRNR" id="PIRNR006247"/>
    </source>
</evidence>
<dbReference type="PANTHER" id="PTHR32024:SF2">
    <property type="entry name" value="TRK SYSTEM POTASSIUM UPTAKE PROTEIN TRKG-RELATED"/>
    <property type="match status" value="1"/>
</dbReference>
<keyword evidence="10 12" id="KW-0406">Ion transport</keyword>
<accession>A0A2Z6E0M2</accession>
<feature type="transmembrane region" description="Helical" evidence="14">
    <location>
        <begin position="39"/>
        <end position="58"/>
    </location>
</feature>
<protein>
    <recommendedName>
        <fullName evidence="12">Trk system potassium uptake protein</fullName>
    </recommendedName>
</protein>
<dbReference type="GO" id="GO:0046872">
    <property type="term" value="F:metal ion binding"/>
    <property type="evidence" value="ECO:0007669"/>
    <property type="project" value="UniProtKB-KW"/>
</dbReference>
<evidence type="ECO:0000256" key="1">
    <source>
        <dbReference type="ARBA" id="ARBA00004429"/>
    </source>
</evidence>
<gene>
    <name evidence="15" type="ORF">HPTL_2073</name>
</gene>
<keyword evidence="16" id="KW-1185">Reference proteome</keyword>
<feature type="binding site" evidence="13">
    <location>
        <position position="435"/>
    </location>
    <ligand>
        <name>K(+)</name>
        <dbReference type="ChEBI" id="CHEBI:29103"/>
    </ligand>
</feature>
<evidence type="ECO:0000256" key="10">
    <source>
        <dbReference type="ARBA" id="ARBA00023065"/>
    </source>
</evidence>
<organism evidence="15 16">
    <name type="scientific">Hydrogenophilus thermoluteolus</name>
    <name type="common">Pseudomonas hydrogenothermophila</name>
    <dbReference type="NCBI Taxonomy" id="297"/>
    <lineage>
        <taxon>Bacteria</taxon>
        <taxon>Pseudomonadati</taxon>
        <taxon>Pseudomonadota</taxon>
        <taxon>Hydrogenophilia</taxon>
        <taxon>Hydrogenophilales</taxon>
        <taxon>Hydrogenophilaceae</taxon>
        <taxon>Hydrogenophilus</taxon>
    </lineage>
</organism>
<dbReference type="Proteomes" id="UP000262004">
    <property type="component" value="Chromosome"/>
</dbReference>
<proteinExistence type="inferred from homology"/>
<feature type="transmembrane region" description="Helical" evidence="14">
    <location>
        <begin position="393"/>
        <end position="417"/>
    </location>
</feature>
<feature type="transmembrane region" description="Helical" evidence="14">
    <location>
        <begin position="133"/>
        <end position="155"/>
    </location>
</feature>
<feature type="transmembrane region" description="Helical" evidence="14">
    <location>
        <begin position="274"/>
        <end position="298"/>
    </location>
</feature>
<evidence type="ECO:0000256" key="14">
    <source>
        <dbReference type="SAM" id="Phobius"/>
    </source>
</evidence>
<dbReference type="GO" id="GO:0015379">
    <property type="term" value="F:potassium:chloride symporter activity"/>
    <property type="evidence" value="ECO:0007669"/>
    <property type="project" value="InterPro"/>
</dbReference>
<reference evidence="15 16" key="1">
    <citation type="submission" date="2018-04" db="EMBL/GenBank/DDBJ databases">
        <title>Complete genome sequence of Hydrogenophilus thermoluteolus TH-1.</title>
        <authorList>
            <person name="Arai H."/>
        </authorList>
    </citation>
    <scope>NUCLEOTIDE SEQUENCE [LARGE SCALE GENOMIC DNA]</scope>
    <source>
        <strain evidence="15 16">TH-1</strain>
    </source>
</reference>
<keyword evidence="8 12" id="KW-0630">Potassium</keyword>
<keyword evidence="13" id="KW-0479">Metal-binding</keyword>
<evidence type="ECO:0000313" key="16">
    <source>
        <dbReference type="Proteomes" id="UP000262004"/>
    </source>
</evidence>
<evidence type="ECO:0000256" key="8">
    <source>
        <dbReference type="ARBA" id="ARBA00022958"/>
    </source>
</evidence>
<keyword evidence="4 12" id="KW-1003">Cell membrane</keyword>
<keyword evidence="3 12" id="KW-0813">Transport</keyword>
<dbReference type="OrthoDB" id="9810952at2"/>
<feature type="transmembrane region" description="Helical" evidence="14">
    <location>
        <begin position="12"/>
        <end position="33"/>
    </location>
</feature>
<sequence length="485" mass="53232">MRPWVPALHAYAYILMLFSLLFLVPTAASLWRADGSHTLYEEAMAAAFAAGALLWAATRRYRRALRPADGFLIVALTWVVSPLFAAIPLYLYRPELGYVRAYFEAVSGLTTTGATVYSGLDDFPFSLNLWRAFLHWVGGMGVVVLAVAILPLLGIGGRQVFQAESPTPLKEESLTPRVADTAKGLWLTYAGMTLLCMGAFWYGGMSIEDAVIHAFSVMGLGGFSSHDASFGYFHSLTLELIAIAFATLAGFNWATHYLALVRRSAKPYWRDPELPYYLGVLAFSSLMLAAYLTVNGAYADFWRALRDTAFHVVSIATSLGLATTDYTLWPFFAQLWLLFLSSFTACAGSTGGGIKMMRAIILYKQIYREIVRALHPNAVVPVRLRKTIIENRVVFAVLGFSFLYMVSIVSLTLVLSASGLDIVTAFSAVVACINNTGPGLGAVGPAANYGWLNEGQTLLLTFTMVLGRLEIFTFLVVLTPAFWRR</sequence>
<comment type="function">
    <text evidence="12">Low-affinity potassium transport system. Interacts with Trk system potassium uptake protein TrkA.</text>
</comment>
<keyword evidence="6 12" id="KW-0633">Potassium transport</keyword>
<evidence type="ECO:0000256" key="3">
    <source>
        <dbReference type="ARBA" id="ARBA00022448"/>
    </source>
</evidence>
<comment type="similarity">
    <text evidence="2 12">Belongs to the TrkH potassium transport family.</text>
</comment>
<evidence type="ECO:0000256" key="4">
    <source>
        <dbReference type="ARBA" id="ARBA00022475"/>
    </source>
</evidence>
<keyword evidence="9 14" id="KW-1133">Transmembrane helix</keyword>
<name>A0A2Z6E0M2_HYDTE</name>
<keyword evidence="11 12" id="KW-0472">Membrane</keyword>
<comment type="subcellular location">
    <subcellularLocation>
        <location evidence="1 12">Cell inner membrane</location>
        <topology evidence="1 12">Multi-pass membrane protein</topology>
    </subcellularLocation>
</comment>
<feature type="transmembrane region" description="Helical" evidence="14">
    <location>
        <begin position="236"/>
        <end position="254"/>
    </location>
</feature>
<dbReference type="AlphaFoldDB" id="A0A2Z6E0M2"/>